<organism evidence="8">
    <name type="scientific">Sclerotinia sclerotiorum botybirnavirus 3</name>
    <dbReference type="NCBI Taxonomy" id="2231703"/>
    <lineage>
        <taxon>Viruses</taxon>
        <taxon>Riboviria</taxon>
        <taxon>Orthornavirae</taxon>
        <taxon>Duplornaviricota</taxon>
        <taxon>Chrymotiviricetes</taxon>
        <taxon>Ghabrivirales</taxon>
        <taxon>Alphatotivirineae</taxon>
        <taxon>Botybirnaviridae</taxon>
        <taxon>Botybirnavirus</taxon>
    </lineage>
</organism>
<dbReference type="EMBL" id="MF444215">
    <property type="protein sequence ID" value="AWY10943.1"/>
    <property type="molecule type" value="Genomic_RNA"/>
</dbReference>
<feature type="region of interest" description="Disordered" evidence="7">
    <location>
        <begin position="1"/>
        <end position="20"/>
    </location>
</feature>
<evidence type="ECO:0000256" key="7">
    <source>
        <dbReference type="SAM" id="MobiDB-lite"/>
    </source>
</evidence>
<sequence length="1902" mass="213198">MKFKMPYNTQTASSAQEDNRVENVAKSAPQSLNLPTELWALVSTSLQSYDCAVVSKCIGVSSHPLVAAMMSRAADEYKYPCPATRKVYTVPCGCKASMRSTVGHLVVKKNETGSFICCAYNGTRSCRCRSDSMSWVTIQDREEALRQDLLTTYARQTRGRYGPDPTESEMEEKDREDRELADWREYLRYCADNVVLEEDLCLKALFFSRELVVLGPKGADEPGSEPVPPPPSGPVLDRETVGDDTVPDQVTGPDLPIAAPTPINPGDEAAAEQENSGNKYEDVLSNERSGQPVDEPEHAGWLSWLNDEDDTMFDRYAGTIMRSARHKAWEPALQGHWNNVFTIGGDIMRDVKAHHKTVAMSVSPHVTWGYGEGTPDATITKAGYIDTYEVVQCTTDRRTVMIPFARDTIAYNVPFGMSVYNRAQPFNSTASVTPLSDILSAVEDKALTSAYNSLILTSSSKGNNHIALGCTMYMRLMALEMLAEQGAATYIDLTAEGFNRFLLPVEDGDDAPIRKVARSVVAHQPYNMITLPDQSADSDAILMYYLAGNSRITTYVTAGPEAPDLAVHSTIDLYVPEQRFTLCPLNGSELIEERDSDDDGAFKVDAYRARSLVSRYLTAHNLWQQFPVMRAFAWALLAHPATSVNMQYPAPMHTADLQLNLFPNPASIEHRGVILGERDHQTSLHASVVTAARMAEEVLTDSIVSTVVEAGIEYTNPAYTGTVEQELGRHLYHGYAHLIMPIVEKLLGDTFPELTQYLADSVLALEHCTTGRDLDRKKFRASSYLCMDETPEGEGWQVVFSESRRKQILQQEYCTEREQLTCLWLTQKVAQENVGAVTYYQHEILPSESVSDTPVVRGWLGKNRLDYLRGAPILWGTSTTAVAYKHSPQRVKEFQLESNELGPPTGLFAQLYEKRMQVNSEAMIREDEEALGTASPREEKGWTPKPEPRIEEKKEEVVKVRPTAAKKTKPARQQVPVLTVKAVPKPDKEGFLPVTGGARPTSVQVSRMTTMPMGKSPMKVANSTPKVRRTLSGGYKKPTPWHLRAASREEEEAALKKGAEARKSFESRPLSLGRLRILLEKEQTSAEDRKEIDRYYDRGMDAALKRAPYTAGVMWSKRQIIAKNKTRITHLKTAMLNGAYGKNAWMVTLGLWIMTNTMTDSCFEDLIKEGILKTEYSDWNSKWASYNDIIRNKWAKGEFQHTPDDLVQCLYIANMVGRPHRECDWDDEVKKRTRNVGEIKIARNGKMVPADESQLEEEILQMLLKEGSIRVKKPKTFEQFYSSRGNWMIKGSASGERMLISEYKEIVGQVKGLGVELRERATKTDVAEYVSAQAVLALLDDMAIHLAKAHTKGNEHGKVRAIYGSLYAHYVLGSFWSTYLEDTVTLASASMNKDNSKLIAETMQRAISCRSGRWIVCLDYADFNAQHSGMAQRSVIRTLYKWAKMMGFQPTEEFNRISEWYADSFTNQWFQRPDNKQWVRAVSGMFSGVRQTTLINTILNLTYHHIAMKNCYNLGQKVECLQTYVLGDDGWVEFSTKEEAEMYVVAARMGGMEINAIKQLIGQGKGEYLRLIYDVDGRVRGCPVRSLASFVHGNVENKQASVGQQRITEMYSQACMLVRRGLDPAKWQKVFEDLAIYEIGYTTQVSRGQCLKYLYGSKRSGGLGLMPLNTATDRVAKLPVEAEEAAEEVDVAQILADSLVEGRVANKFKASSDYVGTLEKEYGVIWKHNGKIKATAQVAASNLVEGITNVGAEHEVLKMRVLGAQLEKAKWLEAMNWDRWNNGPLIGPENIEKQYRKIRVSEDKLLSTVTKVAKLAHLMSAESVEAVQMKIAADLDVSVTAVKHSFKSASVLRGEQIDYIPKPVMAPELEGIYTQWLTVNNNDSQQMSIPRWIADYTAVLRY</sequence>
<evidence type="ECO:0000313" key="8">
    <source>
        <dbReference type="EMBL" id="AWY10943.1"/>
    </source>
</evidence>
<accession>A0A2Z4QK94</accession>
<feature type="region of interest" description="Disordered" evidence="7">
    <location>
        <begin position="928"/>
        <end position="953"/>
    </location>
</feature>
<dbReference type="SUPFAM" id="SSF56672">
    <property type="entry name" value="DNA/RNA polymerases"/>
    <property type="match status" value="1"/>
</dbReference>
<feature type="compositionally biased region" description="Basic and acidic residues" evidence="7">
    <location>
        <begin position="936"/>
        <end position="953"/>
    </location>
</feature>
<keyword evidence="4 6" id="KW-0547">Nucleotide-binding</keyword>
<protein>
    <recommendedName>
        <fullName evidence="6">RNA-directed RNA polymerase</fullName>
        <ecNumber evidence="6">2.7.7.48</ecNumber>
    </recommendedName>
</protein>
<keyword evidence="2 6" id="KW-0808">Transferase</keyword>
<evidence type="ECO:0000256" key="5">
    <source>
        <dbReference type="ARBA" id="ARBA00048744"/>
    </source>
</evidence>
<name>A0A2Z4QK94_9VIRU</name>
<dbReference type="GO" id="GO:0000166">
    <property type="term" value="F:nucleotide binding"/>
    <property type="evidence" value="ECO:0007669"/>
    <property type="project" value="UniProtKB-KW"/>
</dbReference>
<dbReference type="Pfam" id="PF02123">
    <property type="entry name" value="RdRP_4"/>
    <property type="match status" value="1"/>
</dbReference>
<dbReference type="GO" id="GO:0003968">
    <property type="term" value="F:RNA-directed RNA polymerase activity"/>
    <property type="evidence" value="ECO:0007669"/>
    <property type="project" value="UniProtKB-KW"/>
</dbReference>
<evidence type="ECO:0000256" key="1">
    <source>
        <dbReference type="ARBA" id="ARBA00022484"/>
    </source>
</evidence>
<keyword evidence="3 6" id="KW-0548">Nucleotidyltransferase</keyword>
<proteinExistence type="predicted"/>
<evidence type="ECO:0000256" key="6">
    <source>
        <dbReference type="RuleBase" id="RU364050"/>
    </source>
</evidence>
<feature type="region of interest" description="Disordered" evidence="7">
    <location>
        <begin position="1012"/>
        <end position="1039"/>
    </location>
</feature>
<dbReference type="EC" id="2.7.7.48" evidence="6"/>
<evidence type="ECO:0000256" key="4">
    <source>
        <dbReference type="ARBA" id="ARBA00022741"/>
    </source>
</evidence>
<keyword evidence="6" id="KW-0693">Viral RNA replication</keyword>
<dbReference type="InterPro" id="IPR043502">
    <property type="entry name" value="DNA/RNA_pol_sf"/>
</dbReference>
<dbReference type="InterPro" id="IPR001795">
    <property type="entry name" value="RNA-dir_pol_luteovirus"/>
</dbReference>
<evidence type="ECO:0000256" key="2">
    <source>
        <dbReference type="ARBA" id="ARBA00022679"/>
    </source>
</evidence>
<dbReference type="GO" id="GO:0003723">
    <property type="term" value="F:RNA binding"/>
    <property type="evidence" value="ECO:0007669"/>
    <property type="project" value="InterPro"/>
</dbReference>
<feature type="region of interest" description="Disordered" evidence="7">
    <location>
        <begin position="157"/>
        <end position="176"/>
    </location>
</feature>
<keyword evidence="1 6" id="KW-0696">RNA-directed RNA polymerase</keyword>
<evidence type="ECO:0000256" key="3">
    <source>
        <dbReference type="ARBA" id="ARBA00022695"/>
    </source>
</evidence>
<feature type="region of interest" description="Disordered" evidence="7">
    <location>
        <begin position="217"/>
        <end position="295"/>
    </location>
</feature>
<comment type="catalytic activity">
    <reaction evidence="5 6">
        <text>RNA(n) + a ribonucleoside 5'-triphosphate = RNA(n+1) + diphosphate</text>
        <dbReference type="Rhea" id="RHEA:21248"/>
        <dbReference type="Rhea" id="RHEA-COMP:14527"/>
        <dbReference type="Rhea" id="RHEA-COMP:17342"/>
        <dbReference type="ChEBI" id="CHEBI:33019"/>
        <dbReference type="ChEBI" id="CHEBI:61557"/>
        <dbReference type="ChEBI" id="CHEBI:140395"/>
        <dbReference type="EC" id="2.7.7.48"/>
    </reaction>
</comment>
<feature type="compositionally biased region" description="Polar residues" evidence="7">
    <location>
        <begin position="7"/>
        <end position="16"/>
    </location>
</feature>
<dbReference type="GO" id="GO:0006351">
    <property type="term" value="P:DNA-templated transcription"/>
    <property type="evidence" value="ECO:0007669"/>
    <property type="project" value="InterPro"/>
</dbReference>
<reference evidence="8" key="1">
    <citation type="journal article" date="2018" name="Front. Microbiol.">
        <title>Virome Characterization of a Collection of Sclerotinia sclerotiorum from Australia.</title>
        <authorList>
            <person name="Mu F."/>
            <person name="Xie J."/>
            <person name="Cheng S."/>
            <person name="You M.P."/>
            <person name="Barbetti M.J."/>
            <person name="Jia J."/>
            <person name="Wang Q."/>
            <person name="Cheng J."/>
            <person name="Fu Y."/>
            <person name="Chen T."/>
            <person name="Jiang D."/>
        </authorList>
    </citation>
    <scope>NUCLEOTIDE SEQUENCE</scope>
    <source>
        <strain evidence="8">SsBRV3S1</strain>
    </source>
</reference>